<sequence length="272" mass="29732">MADYAAAAGENAENISEGTVRKAVNALLKWRKLQSKTTSQGVGEEEEDIDGDGGGGFIYVVVTLMKTPPKNLSPASDPIRIPLPHGLIPFSNICLIVGDKPTQVLNSRTTLSSDAAQKKIKSIGAPITRVLKLSKLKSDYRSFDAKRKLLESHDLFLADKRVVHFLPDVLGKQFYRNKRRVPVPVELKGDRNWKEEIDVACRSCLLCFGTGTCSVVKVGREAMESGEIVENVMAAIDGIAEVVPKKWGGIRALHLKLLDSVALPIYDPIPES</sequence>
<dbReference type="SUPFAM" id="SSF56808">
    <property type="entry name" value="Ribosomal protein L1"/>
    <property type="match status" value="1"/>
</dbReference>
<keyword evidence="2" id="KW-1185">Reference proteome</keyword>
<dbReference type="GO" id="GO:0003723">
    <property type="term" value="F:RNA binding"/>
    <property type="evidence" value="ECO:0007669"/>
    <property type="project" value="InterPro"/>
</dbReference>
<gene>
    <name evidence="1" type="ORF">CEPIT_LOCUS43529</name>
</gene>
<dbReference type="CDD" id="cd00403">
    <property type="entry name" value="Ribosomal_L1"/>
    <property type="match status" value="1"/>
</dbReference>
<organism evidence="1 2">
    <name type="scientific">Cuscuta epithymum</name>
    <dbReference type="NCBI Taxonomy" id="186058"/>
    <lineage>
        <taxon>Eukaryota</taxon>
        <taxon>Viridiplantae</taxon>
        <taxon>Streptophyta</taxon>
        <taxon>Embryophyta</taxon>
        <taxon>Tracheophyta</taxon>
        <taxon>Spermatophyta</taxon>
        <taxon>Magnoliopsida</taxon>
        <taxon>eudicotyledons</taxon>
        <taxon>Gunneridae</taxon>
        <taxon>Pentapetalae</taxon>
        <taxon>asterids</taxon>
        <taxon>lamiids</taxon>
        <taxon>Solanales</taxon>
        <taxon>Convolvulaceae</taxon>
        <taxon>Cuscuteae</taxon>
        <taxon>Cuscuta</taxon>
        <taxon>Cuscuta subgen. Cuscuta</taxon>
    </lineage>
</organism>
<dbReference type="Proteomes" id="UP001152523">
    <property type="component" value="Unassembled WGS sequence"/>
</dbReference>
<dbReference type="InterPro" id="IPR028364">
    <property type="entry name" value="Ribosomal_uL1/biogenesis"/>
</dbReference>
<dbReference type="InterPro" id="IPR016095">
    <property type="entry name" value="Ribosomal_uL1_3-a/b-sand"/>
</dbReference>
<dbReference type="InterPro" id="IPR050257">
    <property type="entry name" value="eL8/uL1-like"/>
</dbReference>
<dbReference type="InterPro" id="IPR023674">
    <property type="entry name" value="Ribosomal_uL1-like"/>
</dbReference>
<dbReference type="EMBL" id="CAMAPF010001122">
    <property type="protein sequence ID" value="CAH9147164.1"/>
    <property type="molecule type" value="Genomic_DNA"/>
</dbReference>
<evidence type="ECO:0000313" key="1">
    <source>
        <dbReference type="EMBL" id="CAH9147164.1"/>
    </source>
</evidence>
<protein>
    <recommendedName>
        <fullName evidence="3">Ribosomal protein L1</fullName>
    </recommendedName>
</protein>
<name>A0AAV0GHX7_9ASTE</name>
<comment type="caution">
    <text evidence="1">The sequence shown here is derived from an EMBL/GenBank/DDBJ whole genome shotgun (WGS) entry which is preliminary data.</text>
</comment>
<proteinExistence type="predicted"/>
<evidence type="ECO:0008006" key="3">
    <source>
        <dbReference type="Google" id="ProtNLM"/>
    </source>
</evidence>
<dbReference type="Pfam" id="PF00687">
    <property type="entry name" value="Ribosomal_L1"/>
    <property type="match status" value="1"/>
</dbReference>
<accession>A0AAV0GHX7</accession>
<dbReference type="AlphaFoldDB" id="A0AAV0GHX7"/>
<dbReference type="Gene3D" id="3.40.50.790">
    <property type="match status" value="1"/>
</dbReference>
<reference evidence="1" key="1">
    <citation type="submission" date="2022-07" db="EMBL/GenBank/DDBJ databases">
        <authorList>
            <person name="Macas J."/>
            <person name="Novak P."/>
            <person name="Neumann P."/>
        </authorList>
    </citation>
    <scope>NUCLEOTIDE SEQUENCE</scope>
</reference>
<dbReference type="PANTHER" id="PTHR23105">
    <property type="entry name" value="RIBOSOMAL PROTEIN L7AE FAMILY MEMBER"/>
    <property type="match status" value="1"/>
</dbReference>
<evidence type="ECO:0000313" key="2">
    <source>
        <dbReference type="Proteomes" id="UP001152523"/>
    </source>
</evidence>